<dbReference type="InterPro" id="IPR047789">
    <property type="entry name" value="CU044_5270-like"/>
</dbReference>
<gene>
    <name evidence="3" type="ORF">ACFPL4_11505</name>
</gene>
<dbReference type="EMBL" id="JBHSJE010000002">
    <property type="protein sequence ID" value="MFC4978991.1"/>
    <property type="molecule type" value="Genomic_DNA"/>
</dbReference>
<keyword evidence="4" id="KW-1185">Reference proteome</keyword>
<dbReference type="NCBIfam" id="NF038083">
    <property type="entry name" value="CU044_5270_fam"/>
    <property type="match status" value="1"/>
</dbReference>
<name>A0ABV9V962_STRAZ</name>
<dbReference type="Proteomes" id="UP001595908">
    <property type="component" value="Unassembled WGS sequence"/>
</dbReference>
<accession>A0ABV9V962</accession>
<evidence type="ECO:0000313" key="4">
    <source>
        <dbReference type="Proteomes" id="UP001595908"/>
    </source>
</evidence>
<feature type="compositionally biased region" description="Basic and acidic residues" evidence="1">
    <location>
        <begin position="170"/>
        <end position="182"/>
    </location>
</feature>
<keyword evidence="2" id="KW-0472">Membrane</keyword>
<evidence type="ECO:0000256" key="1">
    <source>
        <dbReference type="SAM" id="MobiDB-lite"/>
    </source>
</evidence>
<organism evidence="3 4">
    <name type="scientific">Streptomyces atroolivaceus</name>
    <dbReference type="NCBI Taxonomy" id="66869"/>
    <lineage>
        <taxon>Bacteria</taxon>
        <taxon>Bacillati</taxon>
        <taxon>Actinomycetota</taxon>
        <taxon>Actinomycetes</taxon>
        <taxon>Kitasatosporales</taxon>
        <taxon>Streptomycetaceae</taxon>
        <taxon>Streptomyces</taxon>
    </lineage>
</organism>
<proteinExistence type="predicted"/>
<feature type="region of interest" description="Disordered" evidence="1">
    <location>
        <begin position="162"/>
        <end position="193"/>
    </location>
</feature>
<evidence type="ECO:0000313" key="3">
    <source>
        <dbReference type="EMBL" id="MFC4978991.1"/>
    </source>
</evidence>
<feature type="transmembrane region" description="Helical" evidence="2">
    <location>
        <begin position="49"/>
        <end position="69"/>
    </location>
</feature>
<dbReference type="GeneID" id="43426520"/>
<sequence length="341" mass="36679">MTHDTSSLPERDLPPGRHRQLKEHVMREIRQAHAEDGTTNRRRRWSRPVVAGPAIAVVLALAVITGVTVTGGDGGSGSGTPVGRDGRATYAFAPLVNGDTKGGAAALLDRIATVAAQSPADDIRDDQFVYIRSLVAYATMSDDIGAELEPLHEREIWRSVDGTRPGLTREPGDEFSDGRELEPAPAPGEPGYGTSTHYRRLQALPTDADAMLKWLRSQGDESDEERNPDQDAFVLVGDLLHESMMPPDVSAAFFRAAAKIPGVVVVPDAVNAEGRHGVAVARYDSYNPGVRDELIFDKKTLELIGVRNVATKAIDKIEAGQVLGTTAVLQRAVVDAKGKRP</sequence>
<evidence type="ECO:0000256" key="2">
    <source>
        <dbReference type="SAM" id="Phobius"/>
    </source>
</evidence>
<keyword evidence="2" id="KW-0812">Transmembrane</keyword>
<protein>
    <submittedName>
        <fullName evidence="3">CU044_5270 family protein</fullName>
    </submittedName>
</protein>
<keyword evidence="2" id="KW-1133">Transmembrane helix</keyword>
<dbReference type="RefSeq" id="WP_033299238.1">
    <property type="nucleotide sequence ID" value="NZ_JBHSJE010000002.1"/>
</dbReference>
<reference evidence="4" key="1">
    <citation type="journal article" date="2019" name="Int. J. Syst. Evol. Microbiol.">
        <title>The Global Catalogue of Microorganisms (GCM) 10K type strain sequencing project: providing services to taxonomists for standard genome sequencing and annotation.</title>
        <authorList>
            <consortium name="The Broad Institute Genomics Platform"/>
            <consortium name="The Broad Institute Genome Sequencing Center for Infectious Disease"/>
            <person name="Wu L."/>
            <person name="Ma J."/>
        </authorList>
    </citation>
    <scope>NUCLEOTIDE SEQUENCE [LARGE SCALE GENOMIC DNA]</scope>
    <source>
        <strain evidence="4">ICMP 257</strain>
    </source>
</reference>
<comment type="caution">
    <text evidence="3">The sequence shown here is derived from an EMBL/GenBank/DDBJ whole genome shotgun (WGS) entry which is preliminary data.</text>
</comment>